<dbReference type="Proteomes" id="UP000188533">
    <property type="component" value="Unassembled WGS sequence"/>
</dbReference>
<comment type="caution">
    <text evidence="2">The sequence shown here is derived from an EMBL/GenBank/DDBJ whole genome shotgun (WGS) entry which is preliminary data.</text>
</comment>
<dbReference type="EMBL" id="BDGU01000012">
    <property type="protein sequence ID" value="GAV99169.1"/>
    <property type="molecule type" value="Genomic_DNA"/>
</dbReference>
<gene>
    <name evidence="2" type="ORF">LENED_000608</name>
</gene>
<evidence type="ECO:0000313" key="3">
    <source>
        <dbReference type="Proteomes" id="UP000188533"/>
    </source>
</evidence>
<feature type="region of interest" description="Disordered" evidence="1">
    <location>
        <begin position="28"/>
        <end position="56"/>
    </location>
</feature>
<name>A0A1Q3DW51_LENED</name>
<evidence type="ECO:0000313" key="2">
    <source>
        <dbReference type="EMBL" id="GAV99169.1"/>
    </source>
</evidence>
<reference evidence="2 3" key="1">
    <citation type="submission" date="2016-08" db="EMBL/GenBank/DDBJ databases">
        <authorList>
            <consortium name="Lentinula edodes genome sequencing consortium"/>
            <person name="Sakamoto Y."/>
            <person name="Nakade K."/>
            <person name="Sato S."/>
            <person name="Yoshida Y."/>
            <person name="Miyazaki K."/>
            <person name="Natsume S."/>
            <person name="Konno N."/>
        </authorList>
    </citation>
    <scope>NUCLEOTIDE SEQUENCE [LARGE SCALE GENOMIC DNA]</scope>
    <source>
        <strain evidence="2 3">NBRC 111202</strain>
    </source>
</reference>
<organism evidence="2 3">
    <name type="scientific">Lentinula edodes</name>
    <name type="common">Shiitake mushroom</name>
    <name type="synonym">Lentinus edodes</name>
    <dbReference type="NCBI Taxonomy" id="5353"/>
    <lineage>
        <taxon>Eukaryota</taxon>
        <taxon>Fungi</taxon>
        <taxon>Dikarya</taxon>
        <taxon>Basidiomycota</taxon>
        <taxon>Agaricomycotina</taxon>
        <taxon>Agaricomycetes</taxon>
        <taxon>Agaricomycetidae</taxon>
        <taxon>Agaricales</taxon>
        <taxon>Marasmiineae</taxon>
        <taxon>Omphalotaceae</taxon>
        <taxon>Lentinula</taxon>
    </lineage>
</organism>
<proteinExistence type="predicted"/>
<sequence length="214" mass="23282">MGLERALEDSGCRIEVEDLGFALEDEGVEYEEEEESSQQNIPSYPSSPPAVPSISNASLHSTSLPLNCPAGYSFLAPSTSKPRSCKMSRKTASARRKRATAARARDAAAKLKKHVVHVAQDSTLIELKMFDISSLCAGSNGCRIVVLDSKNRILAALGGVLPRSVGGEWNSSAEQAKQAVEDSRQQSTFSKAQQQSRRGDFAFRTIGFRYGNRR</sequence>
<dbReference type="AlphaFoldDB" id="A0A1Q3DW51"/>
<keyword evidence="3" id="KW-1185">Reference proteome</keyword>
<protein>
    <submittedName>
        <fullName evidence="2">Uncharacterized protein</fullName>
    </submittedName>
</protein>
<evidence type="ECO:0000256" key="1">
    <source>
        <dbReference type="SAM" id="MobiDB-lite"/>
    </source>
</evidence>
<reference evidence="2 3" key="2">
    <citation type="submission" date="2017-02" db="EMBL/GenBank/DDBJ databases">
        <title>A genome survey and senescence transcriptome analysis in Lentinula edodes.</title>
        <authorList>
            <person name="Sakamoto Y."/>
            <person name="Nakade K."/>
            <person name="Sato S."/>
            <person name="Yoshida Y."/>
            <person name="Miyazaki K."/>
            <person name="Natsume S."/>
            <person name="Konno N."/>
        </authorList>
    </citation>
    <scope>NUCLEOTIDE SEQUENCE [LARGE SCALE GENOMIC DNA]</scope>
    <source>
        <strain evidence="2 3">NBRC 111202</strain>
    </source>
</reference>
<accession>A0A1Q3DW51</accession>